<reference evidence="1" key="1">
    <citation type="submission" date="2024-06" db="EMBL/GenBank/DDBJ databases">
        <title>Genomic Encyclopedia of Type Strains, Phase IV (KMG-IV): sequencing the most valuable type-strain genomes for metagenomic binning, comparative biology and taxonomic classification.</title>
        <authorList>
            <person name="Goeker M."/>
        </authorList>
    </citation>
    <scope>NUCLEOTIDE SEQUENCE</scope>
    <source>
        <strain evidence="1">SJCon</strain>
    </source>
</reference>
<protein>
    <submittedName>
        <fullName evidence="1">Glycine betaine/proline transport system substrate-binding protein</fullName>
    </submittedName>
</protein>
<name>A0ACC6TH54_9MICC</name>
<evidence type="ECO:0000313" key="2">
    <source>
        <dbReference type="Proteomes" id="UP001549207"/>
    </source>
</evidence>
<organism evidence="1 2">
    <name type="scientific">Arthrobacter nitrophenolicus</name>
    <dbReference type="NCBI Taxonomy" id="683150"/>
    <lineage>
        <taxon>Bacteria</taxon>
        <taxon>Bacillati</taxon>
        <taxon>Actinomycetota</taxon>
        <taxon>Actinomycetes</taxon>
        <taxon>Micrococcales</taxon>
        <taxon>Micrococcaceae</taxon>
        <taxon>Arthrobacter</taxon>
    </lineage>
</organism>
<gene>
    <name evidence="1" type="ORF">ABIC98_002680</name>
</gene>
<evidence type="ECO:0000313" key="1">
    <source>
        <dbReference type="EMBL" id="MET3773020.1"/>
    </source>
</evidence>
<comment type="caution">
    <text evidence="1">The sequence shown here is derived from an EMBL/GenBank/DDBJ whole genome shotgun (WGS) entry which is preliminary data.</text>
</comment>
<proteinExistence type="predicted"/>
<dbReference type="EMBL" id="JBEPNJ010000010">
    <property type="protein sequence ID" value="MET3773020.1"/>
    <property type="molecule type" value="Genomic_DNA"/>
</dbReference>
<accession>A0ACC6TH54</accession>
<sequence length="347" mass="37880">MKNHYRAASITGIVSLAIILSGCGAASERSAQGPQVDASIAPEIGTALQKEGPVQIIDQDFLSASIHAEMMAQLLEKMGGEASTLKIADINSTWPAMAKADNLVNPEAWDIFFGPQIEEYVEKEKSVVQLGTLSITAEEGWYVPTYVIKGDPERGIEPACPGLPDWKALNDCAHIFASPETGGKGKYLTGPAGWIDYYGDAQRIENLGLNYEVVAAGSEAALVAEIKRAYDRGEPLLSLMWSPHFVTQKYDLTRIEFPPYTKECWGTTFACGWQDPSLLKLAGSEFPEKHPTAADFVSKFSLSDDDLGALMVEMEESQDAADVVVKKWIDENPDVWSQWLPSVPSES</sequence>
<dbReference type="Proteomes" id="UP001549207">
    <property type="component" value="Unassembled WGS sequence"/>
</dbReference>
<keyword evidence="2" id="KW-1185">Reference proteome</keyword>